<comment type="caution">
    <text evidence="3">The sequence shown here is derived from an EMBL/GenBank/DDBJ whole genome shotgun (WGS) entry which is preliminary data.</text>
</comment>
<evidence type="ECO:0000259" key="2">
    <source>
        <dbReference type="Pfam" id="PF01520"/>
    </source>
</evidence>
<evidence type="ECO:0000313" key="4">
    <source>
        <dbReference type="Proteomes" id="UP000754750"/>
    </source>
</evidence>
<dbReference type="InterPro" id="IPR002508">
    <property type="entry name" value="MurNAc-LAA_cat"/>
</dbReference>
<feature type="domain" description="MurNAc-LAA" evidence="2">
    <location>
        <begin position="65"/>
        <end position="222"/>
    </location>
</feature>
<dbReference type="Proteomes" id="UP000754750">
    <property type="component" value="Unassembled WGS sequence"/>
</dbReference>
<organism evidence="3 4">
    <name type="scientific">Faecalispora sporosphaeroides</name>
    <dbReference type="NCBI Taxonomy" id="1549"/>
    <lineage>
        <taxon>Bacteria</taxon>
        <taxon>Bacillati</taxon>
        <taxon>Bacillota</taxon>
        <taxon>Clostridia</taxon>
        <taxon>Eubacteriales</taxon>
        <taxon>Oscillospiraceae</taxon>
        <taxon>Faecalispora</taxon>
    </lineage>
</organism>
<dbReference type="GO" id="GO:0008745">
    <property type="term" value="F:N-acetylmuramoyl-L-alanine amidase activity"/>
    <property type="evidence" value="ECO:0007669"/>
    <property type="project" value="InterPro"/>
</dbReference>
<sequence length="248" mass="28145">MLKRMISLLLTAGMLFCMGSAQAFAAEAPQTVGSEAFMKSRTRVEQPAFRVYLSPSPQYYNLYPDGKTEEDYMRQIANWMAQYLHEYGIETIIAPSSAQVPASEWGTMLQARAEQAAQNNCTLYLSIHSNAAPEALSGQYNGCFIYYQTNLPMSGLWAQIVKDNFIYPEKDKIKLANNQTLTEMAYPEMPALLVQTAFHDYPRDADWIMHNTQRIAANLSYSIAQYRKEYYGVPIQEITNPNLAIPFL</sequence>
<protein>
    <submittedName>
        <fullName evidence="3">N-acetylmuramoyl-L-alanine amidase</fullName>
    </submittedName>
</protein>
<dbReference type="Pfam" id="PF01520">
    <property type="entry name" value="Amidase_3"/>
    <property type="match status" value="1"/>
</dbReference>
<feature type="chain" id="PRO_5036712746" evidence="1">
    <location>
        <begin position="26"/>
        <end position="248"/>
    </location>
</feature>
<dbReference type="GO" id="GO:0009253">
    <property type="term" value="P:peptidoglycan catabolic process"/>
    <property type="evidence" value="ECO:0007669"/>
    <property type="project" value="InterPro"/>
</dbReference>
<feature type="signal peptide" evidence="1">
    <location>
        <begin position="1"/>
        <end position="25"/>
    </location>
</feature>
<reference evidence="3" key="1">
    <citation type="submission" date="2019-04" db="EMBL/GenBank/DDBJ databases">
        <title>Evolution of Biomass-Degrading Anaerobic Consortia Revealed by Metagenomics.</title>
        <authorList>
            <person name="Peng X."/>
        </authorList>
    </citation>
    <scope>NUCLEOTIDE SEQUENCE</scope>
    <source>
        <strain evidence="3">SIG551</strain>
    </source>
</reference>
<dbReference type="CDD" id="cd02696">
    <property type="entry name" value="MurNAc-LAA"/>
    <property type="match status" value="1"/>
</dbReference>
<name>A0A928KQG2_9FIRM</name>
<accession>A0A928KQG2</accession>
<evidence type="ECO:0000256" key="1">
    <source>
        <dbReference type="SAM" id="SignalP"/>
    </source>
</evidence>
<dbReference type="AlphaFoldDB" id="A0A928KQG2"/>
<keyword evidence="1" id="KW-0732">Signal</keyword>
<gene>
    <name evidence="3" type="ORF">E7512_01550</name>
</gene>
<evidence type="ECO:0000313" key="3">
    <source>
        <dbReference type="EMBL" id="MBE6832264.1"/>
    </source>
</evidence>
<dbReference type="SUPFAM" id="SSF53187">
    <property type="entry name" value="Zn-dependent exopeptidases"/>
    <property type="match status" value="1"/>
</dbReference>
<dbReference type="Gene3D" id="3.40.630.40">
    <property type="entry name" value="Zn-dependent exopeptidases"/>
    <property type="match status" value="1"/>
</dbReference>
<proteinExistence type="predicted"/>
<dbReference type="EMBL" id="SVNY01000001">
    <property type="protein sequence ID" value="MBE6832264.1"/>
    <property type="molecule type" value="Genomic_DNA"/>
</dbReference>
<dbReference type="RefSeq" id="WP_326839797.1">
    <property type="nucleotide sequence ID" value="NZ_SVNY01000001.1"/>
</dbReference>